<dbReference type="SMART" id="SM00185">
    <property type="entry name" value="ARM"/>
    <property type="match status" value="11"/>
</dbReference>
<dbReference type="PANTHER" id="PTHR46241">
    <property type="entry name" value="ARMADILLO REPEAT-CONTAINING PROTEIN 4 ARMC4"/>
    <property type="match status" value="1"/>
</dbReference>
<dbReference type="InterPro" id="IPR016024">
    <property type="entry name" value="ARM-type_fold"/>
</dbReference>
<feature type="compositionally biased region" description="Basic and acidic residues" evidence="2">
    <location>
        <begin position="57"/>
        <end position="66"/>
    </location>
</feature>
<evidence type="ECO:0000313" key="3">
    <source>
        <dbReference type="EMBL" id="CAH1134699.1"/>
    </source>
</evidence>
<organism evidence="3 4">
    <name type="scientific">Ceutorhynchus assimilis</name>
    <name type="common">cabbage seed weevil</name>
    <dbReference type="NCBI Taxonomy" id="467358"/>
    <lineage>
        <taxon>Eukaryota</taxon>
        <taxon>Metazoa</taxon>
        <taxon>Ecdysozoa</taxon>
        <taxon>Arthropoda</taxon>
        <taxon>Hexapoda</taxon>
        <taxon>Insecta</taxon>
        <taxon>Pterygota</taxon>
        <taxon>Neoptera</taxon>
        <taxon>Endopterygota</taxon>
        <taxon>Coleoptera</taxon>
        <taxon>Polyphaga</taxon>
        <taxon>Cucujiformia</taxon>
        <taxon>Curculionidae</taxon>
        <taxon>Ceutorhynchinae</taxon>
        <taxon>Ceutorhynchus</taxon>
    </lineage>
</organism>
<feature type="region of interest" description="Disordered" evidence="2">
    <location>
        <begin position="44"/>
        <end position="66"/>
    </location>
</feature>
<dbReference type="AlphaFoldDB" id="A0A9P0DJX7"/>
<dbReference type="Pfam" id="PF00514">
    <property type="entry name" value="Arm"/>
    <property type="match status" value="1"/>
</dbReference>
<dbReference type="OrthoDB" id="1683831at2759"/>
<dbReference type="Gene3D" id="1.25.10.10">
    <property type="entry name" value="Leucine-rich Repeat Variant"/>
    <property type="match status" value="3"/>
</dbReference>
<proteinExistence type="predicted"/>
<keyword evidence="4" id="KW-1185">Reference proteome</keyword>
<dbReference type="PANTHER" id="PTHR46241:SF1">
    <property type="entry name" value="OUTER DYNEIN ARM-DOCKING COMPLEX SUBUNIT 2"/>
    <property type="match status" value="1"/>
</dbReference>
<gene>
    <name evidence="3" type="ORF">CEUTPL_LOCUS13092</name>
</gene>
<name>A0A9P0DJX7_9CUCU</name>
<evidence type="ECO:0000256" key="2">
    <source>
        <dbReference type="SAM" id="MobiDB-lite"/>
    </source>
</evidence>
<dbReference type="EMBL" id="OU892284">
    <property type="protein sequence ID" value="CAH1134699.1"/>
    <property type="molecule type" value="Genomic_DNA"/>
</dbReference>
<accession>A0A9P0DJX7</accession>
<dbReference type="PROSITE" id="PS50176">
    <property type="entry name" value="ARM_REPEAT"/>
    <property type="match status" value="1"/>
</dbReference>
<evidence type="ECO:0000256" key="1">
    <source>
        <dbReference type="PROSITE-ProRule" id="PRU00259"/>
    </source>
</evidence>
<reference evidence="3" key="1">
    <citation type="submission" date="2022-01" db="EMBL/GenBank/DDBJ databases">
        <authorList>
            <person name="King R."/>
        </authorList>
    </citation>
    <scope>NUCLEOTIDE SEQUENCE</scope>
</reference>
<dbReference type="InterPro" id="IPR011989">
    <property type="entry name" value="ARM-like"/>
</dbReference>
<sequence length="683" mass="75684">MTIYVKIQISLKTEKMTDTHSITEEFTEDQNKYVPREVIIAELPDSDQSDASGTSDDDARERPKTDIPPEYWHIQKLVKFLKTGNQTATAIALCCLKDHDLTNDFNQLAIQEIGGLELLINLLDTKDIKCKLGALSVLTELSTNHDIRKCIANLGGMNLLVNNLLEPAKDLQILVAETIYNVAQVRKARKHIRQCDGIPKLVDFLDCDEMYLYTPKNKLSETEIEALNLTSAAARALWSVSRSNKNIGVMMKSGAVPLLARLLKTIHMDVVIPTIGTISQCAIDPSYQLAIQTEGMIRDIVRHLSAEEYPELRRFCAETIFKCCGNAITRDMVRQSGGLDPLVNMAKDAKNKDDKQLLAAVTGAIWKTAISPENVERFDQLKTVEVLVKLLENVEECELVLSNVVGALGECLKFEHNRGSLRRANGIPHLVNLLNYTYPPILENVPMVLKECAEDPESMREIEQLDGVRLIWSLLKNDSPKVQANAAWSLVPCIRNATDSGEMVRCFVGGLELIVNLLKSQDSHVLACVCAAISEVAKDIENLAVITDHGVVPLLVNLVETEDVELRQHLAAAIAYCCAWGSNCKEFGRLGAITPLVQYMADGDPVVHRTTALALFHLSKNPFNCITMHESGVVPFLLKAVSSTDWKLQEAAAGCLANVRKLALEAETRHLIRNSPFDSDDND</sequence>
<evidence type="ECO:0008006" key="5">
    <source>
        <dbReference type="Google" id="ProtNLM"/>
    </source>
</evidence>
<dbReference type="InterPro" id="IPR000225">
    <property type="entry name" value="Armadillo"/>
</dbReference>
<feature type="repeat" description="ARM" evidence="1">
    <location>
        <begin position="114"/>
        <end position="156"/>
    </location>
</feature>
<protein>
    <recommendedName>
        <fullName evidence="5">Armadillo repeat-containing protein gudu</fullName>
    </recommendedName>
</protein>
<dbReference type="SUPFAM" id="SSF48371">
    <property type="entry name" value="ARM repeat"/>
    <property type="match status" value="2"/>
</dbReference>
<evidence type="ECO:0000313" key="4">
    <source>
        <dbReference type="Proteomes" id="UP001152799"/>
    </source>
</evidence>
<dbReference type="Proteomes" id="UP001152799">
    <property type="component" value="Chromosome 8"/>
</dbReference>